<sequence length="122" mass="13671">MDAINPSHYQDHPVFTGECWEVAQFCDFATGNALKYAWRAGRKDDTVQDLRKALWYVQQLPAPCTPIVPQSVVGRLTAEAAPFLEDHESDVLWLTVAAIMHLVNRRHQDAADLVNIAIGRVS</sequence>
<accession>G0HB80</accession>
<evidence type="ECO:0008006" key="3">
    <source>
        <dbReference type="Google" id="ProtNLM"/>
    </source>
</evidence>
<reference evidence="1 2" key="1">
    <citation type="journal article" date="2011" name="BMC Genomics">
        <title>Complete genome sequence of Corynebacterium variabile DSM 44702 isolated from the surface of smear-ripened cheeses and insights into cheese ripening and flavor generation.</title>
        <authorList>
            <person name="Schroeder J."/>
            <person name="Maus I."/>
            <person name="Trost E."/>
            <person name="Tauch A."/>
        </authorList>
    </citation>
    <scope>NUCLEOTIDE SEQUENCE [LARGE SCALE GENOMIC DNA]</scope>
    <source>
        <strain evidence="2">DSM 44702 / JCM 12073 / NCIMB 30131</strain>
    </source>
</reference>
<dbReference type="STRING" id="858619.CVAR_0851"/>
<gene>
    <name evidence="1" type="ordered locus">CVAR_0851</name>
</gene>
<dbReference type="KEGG" id="cva:CVAR_0851"/>
<organism evidence="1 2">
    <name type="scientific">Corynebacterium variabile (strain DSM 44702 / CIP 107183 / JCM 12073 / NCIMB 30131)</name>
    <name type="common">Corynebacterium mooreparkense</name>
    <dbReference type="NCBI Taxonomy" id="858619"/>
    <lineage>
        <taxon>Bacteria</taxon>
        <taxon>Bacillati</taxon>
        <taxon>Actinomycetota</taxon>
        <taxon>Actinomycetes</taxon>
        <taxon>Mycobacteriales</taxon>
        <taxon>Corynebacteriaceae</taxon>
        <taxon>Corynebacterium</taxon>
    </lineage>
</organism>
<dbReference type="EMBL" id="CP002917">
    <property type="protein sequence ID" value="AEK36205.1"/>
    <property type="molecule type" value="Genomic_DNA"/>
</dbReference>
<name>G0HB80_CORVD</name>
<dbReference type="AlphaFoldDB" id="G0HB80"/>
<dbReference type="InterPro" id="IPR021739">
    <property type="entry name" value="SaV-like"/>
</dbReference>
<proteinExistence type="predicted"/>
<dbReference type="HOGENOM" id="CLU_2022857_0_0_11"/>
<protein>
    <recommendedName>
        <fullName evidence="3">DUF3310 domain-containing protein</fullName>
    </recommendedName>
</protein>
<dbReference type="Pfam" id="PF11753">
    <property type="entry name" value="DUF3310"/>
    <property type="match status" value="1"/>
</dbReference>
<dbReference type="RefSeq" id="WP_014009393.1">
    <property type="nucleotide sequence ID" value="NC_015859.1"/>
</dbReference>
<evidence type="ECO:0000313" key="1">
    <source>
        <dbReference type="EMBL" id="AEK36205.1"/>
    </source>
</evidence>
<dbReference type="Proteomes" id="UP000006659">
    <property type="component" value="Chromosome"/>
</dbReference>
<evidence type="ECO:0000313" key="2">
    <source>
        <dbReference type="Proteomes" id="UP000006659"/>
    </source>
</evidence>